<dbReference type="Pfam" id="PF13302">
    <property type="entry name" value="Acetyltransf_3"/>
    <property type="match status" value="1"/>
</dbReference>
<evidence type="ECO:0000313" key="2">
    <source>
        <dbReference type="EMBL" id="TWO64978.1"/>
    </source>
</evidence>
<protein>
    <submittedName>
        <fullName evidence="2">GNAT family N-acetyltransferase</fullName>
    </submittedName>
</protein>
<dbReference type="GO" id="GO:0016747">
    <property type="term" value="F:acyltransferase activity, transferring groups other than amino-acyl groups"/>
    <property type="evidence" value="ECO:0007669"/>
    <property type="project" value="InterPro"/>
</dbReference>
<comment type="caution">
    <text evidence="2">The sequence shown here is derived from an EMBL/GenBank/DDBJ whole genome shotgun (WGS) entry which is preliminary data.</text>
</comment>
<keyword evidence="2" id="KW-0808">Transferase</keyword>
<dbReference type="SUPFAM" id="SSF55729">
    <property type="entry name" value="Acyl-CoA N-acyltransferases (Nat)"/>
    <property type="match status" value="1"/>
</dbReference>
<keyword evidence="3" id="KW-1185">Reference proteome</keyword>
<name>A0A562ZEU6_9BURK</name>
<dbReference type="PANTHER" id="PTHR39173:SF1">
    <property type="entry name" value="ACETYLTRANSFERASE"/>
    <property type="match status" value="1"/>
</dbReference>
<organism evidence="2 3">
    <name type="scientific">Caenimonas sedimenti</name>
    <dbReference type="NCBI Taxonomy" id="2596921"/>
    <lineage>
        <taxon>Bacteria</taxon>
        <taxon>Pseudomonadati</taxon>
        <taxon>Pseudomonadota</taxon>
        <taxon>Betaproteobacteria</taxon>
        <taxon>Burkholderiales</taxon>
        <taxon>Comamonadaceae</taxon>
        <taxon>Caenimonas</taxon>
    </lineage>
</organism>
<dbReference type="OrthoDB" id="9797989at2"/>
<dbReference type="InterPro" id="IPR016181">
    <property type="entry name" value="Acyl_CoA_acyltransferase"/>
</dbReference>
<dbReference type="CDD" id="cd04301">
    <property type="entry name" value="NAT_SF"/>
    <property type="match status" value="1"/>
</dbReference>
<dbReference type="RefSeq" id="WP_145897031.1">
    <property type="nucleotide sequence ID" value="NZ_VOBQ01000029.1"/>
</dbReference>
<dbReference type="PROSITE" id="PS51186">
    <property type="entry name" value="GNAT"/>
    <property type="match status" value="1"/>
</dbReference>
<dbReference type="Gene3D" id="3.40.630.30">
    <property type="match status" value="1"/>
</dbReference>
<sequence length="183" mass="20376">MQLVWPAPEYLRSYADALRRGWSPNNLRPQVADEELAAIRQNPDAFFDRLVNFQGGGEGVMLPDGSVVPRLPGYRKWMWDGEFCGSIQLRWADGTPELPAYCLGHIGYGVVPWKQRLGYATRALGLMLREARTRGLPHVEITTSPENLPSQKVIAANGGVLVEEFEKLASLGGGRELRFRVGL</sequence>
<feature type="domain" description="N-acetyltransferase" evidence="1">
    <location>
        <begin position="17"/>
        <end position="182"/>
    </location>
</feature>
<dbReference type="AlphaFoldDB" id="A0A562ZEU6"/>
<dbReference type="PANTHER" id="PTHR39173">
    <property type="entry name" value="ACETYLTRANSFERASE"/>
    <property type="match status" value="1"/>
</dbReference>
<dbReference type="EMBL" id="VOBQ01000029">
    <property type="protein sequence ID" value="TWO64978.1"/>
    <property type="molecule type" value="Genomic_DNA"/>
</dbReference>
<dbReference type="Proteomes" id="UP000318199">
    <property type="component" value="Unassembled WGS sequence"/>
</dbReference>
<gene>
    <name evidence="2" type="ORF">FN976_27410</name>
</gene>
<evidence type="ECO:0000313" key="3">
    <source>
        <dbReference type="Proteomes" id="UP000318199"/>
    </source>
</evidence>
<evidence type="ECO:0000259" key="1">
    <source>
        <dbReference type="PROSITE" id="PS51186"/>
    </source>
</evidence>
<dbReference type="InterPro" id="IPR000182">
    <property type="entry name" value="GNAT_dom"/>
</dbReference>
<proteinExistence type="predicted"/>
<reference evidence="2 3" key="1">
    <citation type="submission" date="2019-07" db="EMBL/GenBank/DDBJ databases">
        <title>Caenimonas sedimenti sp. nov., isolated from activated sludge.</title>
        <authorList>
            <person name="Xu J."/>
        </authorList>
    </citation>
    <scope>NUCLEOTIDE SEQUENCE [LARGE SCALE GENOMIC DNA]</scope>
    <source>
        <strain evidence="2 3">HX-9-20</strain>
    </source>
</reference>
<accession>A0A562ZEU6</accession>